<name>A0ABR0J6U9_9EURO</name>
<feature type="region of interest" description="Disordered" evidence="1">
    <location>
        <begin position="1"/>
        <end position="45"/>
    </location>
</feature>
<feature type="compositionally biased region" description="Basic and acidic residues" evidence="1">
    <location>
        <begin position="8"/>
        <end position="30"/>
    </location>
</feature>
<feature type="region of interest" description="Disordered" evidence="1">
    <location>
        <begin position="284"/>
        <end position="312"/>
    </location>
</feature>
<organism evidence="3 4">
    <name type="scientific">Exophiala sideris</name>
    <dbReference type="NCBI Taxonomy" id="1016849"/>
    <lineage>
        <taxon>Eukaryota</taxon>
        <taxon>Fungi</taxon>
        <taxon>Dikarya</taxon>
        <taxon>Ascomycota</taxon>
        <taxon>Pezizomycotina</taxon>
        <taxon>Eurotiomycetes</taxon>
        <taxon>Chaetothyriomycetidae</taxon>
        <taxon>Chaetothyriales</taxon>
        <taxon>Herpotrichiellaceae</taxon>
        <taxon>Exophiala</taxon>
    </lineage>
</organism>
<keyword evidence="2" id="KW-0472">Membrane</keyword>
<gene>
    <name evidence="3" type="ORF">LTR69_008012</name>
</gene>
<evidence type="ECO:0000256" key="1">
    <source>
        <dbReference type="SAM" id="MobiDB-lite"/>
    </source>
</evidence>
<dbReference type="Proteomes" id="UP001345691">
    <property type="component" value="Unassembled WGS sequence"/>
</dbReference>
<keyword evidence="2" id="KW-1133">Transmembrane helix</keyword>
<evidence type="ECO:0000256" key="2">
    <source>
        <dbReference type="SAM" id="Phobius"/>
    </source>
</evidence>
<accession>A0ABR0J6U9</accession>
<proteinExistence type="predicted"/>
<feature type="transmembrane region" description="Helical" evidence="2">
    <location>
        <begin position="732"/>
        <end position="752"/>
    </location>
</feature>
<feature type="region of interest" description="Disordered" evidence="1">
    <location>
        <begin position="93"/>
        <end position="133"/>
    </location>
</feature>
<keyword evidence="4" id="KW-1185">Reference proteome</keyword>
<sequence length="821" mass="92428">MISTPQIRRVENREEENVGQDIKLEKRMSEQDAEAQEQTRGVREERTALGIRLREALERERMEGMHQNLQQQESAKLLVQDAFALHSDSGYASNDVVRTQPEVKIQEDRPTVDVSGDPFPKGSDFDGSNNESQLRSGADYEIASVISDADDNRSIGITPKSRAVLEAQSQIRALFALNEGLQSPAKELLARMGRERFIENLRRLLMAYYKSQKQLALSNLEHAVVKLLSSRTLREGFAIYVADQLVPTSERMRLDHEKDMARILDKRASVEAWLANNLAFASHSGSSEDGDDEDANAQHDDSGDSEDENQTEVTQAEYAHISRAAQFLCAGDAFENLLLDIQVLLIPSEFRILAQTLLTIRKDDVRIDSEYRPAFGNKCKILVNEATSVDWNWWPLSPVIPPLPVDRVRIWWKCHCGDDLWEDIPQNHTHVFENLLSLRKSTIRRNHLCQTAFRRSNQAVKTHSPISNGSSTAANPPASALVADTQVQAGLNVSSSPSGSTASDSLSRSVSCASSTDATSLGSTTIAIPTSQQRLVLFGVDGMRSTLDLKHVDVINVTKTDAEFFRKLNSMYRSARGFLKLWFSIWRLNHCDFVKGGSNIEDLVLQKSKFANASSDRQFRKFMRNRVTEVCKALPEGKDLQEYTYSPLPPEGPGITEHMWKHALFPCDGRIMGLKLVHSALGWLGWFHECIEIDDTSTDLIDRIPEKHSKWQVDTKGIEDAFGIMAREDISILYVVIYHVFMLAGPFAFWAWRESQKGVSWDLQDASVPSATVLGLLSLFWASARPLGLFESHRTSRSSDEEVYRRHPVMLDERMSTMVST</sequence>
<keyword evidence="2" id="KW-0812">Transmembrane</keyword>
<comment type="caution">
    <text evidence="3">The sequence shown here is derived from an EMBL/GenBank/DDBJ whole genome shotgun (WGS) entry which is preliminary data.</text>
</comment>
<evidence type="ECO:0000313" key="3">
    <source>
        <dbReference type="EMBL" id="KAK5056471.1"/>
    </source>
</evidence>
<protein>
    <submittedName>
        <fullName evidence="3">Uncharacterized protein</fullName>
    </submittedName>
</protein>
<dbReference type="EMBL" id="JAVRRF010000018">
    <property type="protein sequence ID" value="KAK5056471.1"/>
    <property type="molecule type" value="Genomic_DNA"/>
</dbReference>
<reference evidence="3 4" key="1">
    <citation type="submission" date="2023-08" db="EMBL/GenBank/DDBJ databases">
        <title>Black Yeasts Isolated from many extreme environments.</title>
        <authorList>
            <person name="Coleine C."/>
            <person name="Stajich J.E."/>
            <person name="Selbmann L."/>
        </authorList>
    </citation>
    <scope>NUCLEOTIDE SEQUENCE [LARGE SCALE GENOMIC DNA]</scope>
    <source>
        <strain evidence="3 4">CCFEE 6328</strain>
    </source>
</reference>
<evidence type="ECO:0000313" key="4">
    <source>
        <dbReference type="Proteomes" id="UP001345691"/>
    </source>
</evidence>